<protein>
    <submittedName>
        <fullName evidence="1">Uncharacterized protein</fullName>
    </submittedName>
</protein>
<reference evidence="1 2" key="1">
    <citation type="submission" date="2024-08" db="EMBL/GenBank/DDBJ databases">
        <title>Insights into the chromosomal genome structure of Flemingia macrophylla.</title>
        <authorList>
            <person name="Ding Y."/>
            <person name="Zhao Y."/>
            <person name="Bi W."/>
            <person name="Wu M."/>
            <person name="Zhao G."/>
            <person name="Gong Y."/>
            <person name="Li W."/>
            <person name="Zhang P."/>
        </authorList>
    </citation>
    <scope>NUCLEOTIDE SEQUENCE [LARGE SCALE GENOMIC DNA]</scope>
    <source>
        <strain evidence="1">DYQJB</strain>
        <tissue evidence="1">Leaf</tissue>
    </source>
</reference>
<organism evidence="1 2">
    <name type="scientific">Flemingia macrophylla</name>
    <dbReference type="NCBI Taxonomy" id="520843"/>
    <lineage>
        <taxon>Eukaryota</taxon>
        <taxon>Viridiplantae</taxon>
        <taxon>Streptophyta</taxon>
        <taxon>Embryophyta</taxon>
        <taxon>Tracheophyta</taxon>
        <taxon>Spermatophyta</taxon>
        <taxon>Magnoliopsida</taxon>
        <taxon>eudicotyledons</taxon>
        <taxon>Gunneridae</taxon>
        <taxon>Pentapetalae</taxon>
        <taxon>rosids</taxon>
        <taxon>fabids</taxon>
        <taxon>Fabales</taxon>
        <taxon>Fabaceae</taxon>
        <taxon>Papilionoideae</taxon>
        <taxon>50 kb inversion clade</taxon>
        <taxon>NPAAA clade</taxon>
        <taxon>indigoferoid/millettioid clade</taxon>
        <taxon>Phaseoleae</taxon>
        <taxon>Flemingia</taxon>
    </lineage>
</organism>
<dbReference type="AlphaFoldDB" id="A0ABD1LJI2"/>
<dbReference type="EMBL" id="JBGMDY010000009">
    <property type="protein sequence ID" value="KAL2323641.1"/>
    <property type="molecule type" value="Genomic_DNA"/>
</dbReference>
<dbReference type="Proteomes" id="UP001603857">
    <property type="component" value="Unassembled WGS sequence"/>
</dbReference>
<sequence>MGSWNDDKWASNLNWRRPWFKLKKKSYVATFYDLINTHLPQLDRPDCWI</sequence>
<accession>A0ABD1LJI2</accession>
<evidence type="ECO:0000313" key="1">
    <source>
        <dbReference type="EMBL" id="KAL2323641.1"/>
    </source>
</evidence>
<comment type="caution">
    <text evidence="1">The sequence shown here is derived from an EMBL/GenBank/DDBJ whole genome shotgun (WGS) entry which is preliminary data.</text>
</comment>
<proteinExistence type="predicted"/>
<evidence type="ECO:0000313" key="2">
    <source>
        <dbReference type="Proteomes" id="UP001603857"/>
    </source>
</evidence>
<gene>
    <name evidence="1" type="ORF">Fmac_028020</name>
</gene>
<keyword evidence="2" id="KW-1185">Reference proteome</keyword>
<name>A0ABD1LJI2_9FABA</name>